<dbReference type="GO" id="GO:0016052">
    <property type="term" value="P:carbohydrate catabolic process"/>
    <property type="evidence" value="ECO:0007669"/>
    <property type="project" value="InterPro"/>
</dbReference>
<dbReference type="InterPro" id="IPR050985">
    <property type="entry name" value="Alpha-glycosidase_related"/>
</dbReference>
<dbReference type="CDD" id="cd14791">
    <property type="entry name" value="GH36"/>
    <property type="match status" value="1"/>
</dbReference>
<dbReference type="AlphaFoldDB" id="A0A562VA27"/>
<keyword evidence="2" id="KW-0326">Glycosidase</keyword>
<dbReference type="InterPro" id="IPR017853">
    <property type="entry name" value="GH"/>
</dbReference>
<dbReference type="Proteomes" id="UP000321617">
    <property type="component" value="Unassembled WGS sequence"/>
</dbReference>
<dbReference type="Gene3D" id="3.20.20.70">
    <property type="entry name" value="Aldolase class I"/>
    <property type="match status" value="1"/>
</dbReference>
<accession>A0A562VA27</accession>
<protein>
    <submittedName>
        <fullName evidence="3">Alpha-galactosidase</fullName>
    </submittedName>
</protein>
<reference evidence="3 4" key="1">
    <citation type="journal article" date="2013" name="Stand. Genomic Sci.">
        <title>Genomic Encyclopedia of Type Strains, Phase I: The one thousand microbial genomes (KMG-I) project.</title>
        <authorList>
            <person name="Kyrpides N.C."/>
            <person name="Woyke T."/>
            <person name="Eisen J.A."/>
            <person name="Garrity G."/>
            <person name="Lilburn T.G."/>
            <person name="Beck B.J."/>
            <person name="Whitman W.B."/>
            <person name="Hugenholtz P."/>
            <person name="Klenk H.P."/>
        </authorList>
    </citation>
    <scope>NUCLEOTIDE SEQUENCE [LARGE SCALE GENOMIC DNA]</scope>
    <source>
        <strain evidence="3 4">DSM 45044</strain>
    </source>
</reference>
<evidence type="ECO:0000256" key="2">
    <source>
        <dbReference type="ARBA" id="ARBA00023295"/>
    </source>
</evidence>
<dbReference type="RefSeq" id="WP_147132149.1">
    <property type="nucleotide sequence ID" value="NZ_BAABIJ010000001.1"/>
</dbReference>
<dbReference type="GO" id="GO:0004557">
    <property type="term" value="F:alpha-galactosidase activity"/>
    <property type="evidence" value="ECO:0007669"/>
    <property type="project" value="InterPro"/>
</dbReference>
<keyword evidence="1" id="KW-0378">Hydrolase</keyword>
<dbReference type="PANTHER" id="PTHR43053">
    <property type="entry name" value="GLYCOSIDASE FAMILY 31"/>
    <property type="match status" value="1"/>
</dbReference>
<sequence>MVDEIARLDVDPVHARVYEHGWQSWSPSTTYPADATSWRASGDLSARQHYRIGRPQPPHGFQGEGLLVVDDGAGTTTCFAAESPDRIPSVTARLDGGTLVVASGEPVAVTTAPDIATALTDFGDRFAAAAGAGPFRTPPTVWCSWYHYFTRVTEADVVENLDALDEAGLPVEVVQIDDGWQSKVGDWLTVSDRFESLRGIASRIAATGRRAGIWLAPFLTLPDSALARRHPDWLLPGAAGHNWGAETRGVDPYAASGYLTDVFTMLREAGFDYFKLDFLYAGAIGGIGAYRDGMAHIRRVVGDDAYLLACGAPVLPSVGLCDAMRIGPDIATRYAPRDGDPSTPSQQGAVMNTLGRAWQHGRFWVNDSDCVVARPAVERREEWADVVERFGGLRSASDRIADLDDWGLETTRRLLTHVPAPTPFPSA</sequence>
<dbReference type="InterPro" id="IPR013785">
    <property type="entry name" value="Aldolase_TIM"/>
</dbReference>
<evidence type="ECO:0000256" key="1">
    <source>
        <dbReference type="ARBA" id="ARBA00022801"/>
    </source>
</evidence>
<dbReference type="SUPFAM" id="SSF51445">
    <property type="entry name" value="(Trans)glycosidases"/>
    <property type="match status" value="1"/>
</dbReference>
<comment type="caution">
    <text evidence="3">The sequence shown here is derived from an EMBL/GenBank/DDBJ whole genome shotgun (WGS) entry which is preliminary data.</text>
</comment>
<dbReference type="Pfam" id="PF02065">
    <property type="entry name" value="Melibiase"/>
    <property type="match status" value="1"/>
</dbReference>
<proteinExistence type="predicted"/>
<dbReference type="InterPro" id="IPR002252">
    <property type="entry name" value="Glyco_hydro_36"/>
</dbReference>
<name>A0A562VA27_9ACTN</name>
<dbReference type="PANTHER" id="PTHR43053:SF3">
    <property type="entry name" value="ALPHA-GALACTOSIDASE C-RELATED"/>
    <property type="match status" value="1"/>
</dbReference>
<evidence type="ECO:0000313" key="3">
    <source>
        <dbReference type="EMBL" id="TWJ14691.1"/>
    </source>
</evidence>
<organism evidence="3 4">
    <name type="scientific">Stackebrandtia albiflava</name>
    <dbReference type="NCBI Taxonomy" id="406432"/>
    <lineage>
        <taxon>Bacteria</taxon>
        <taxon>Bacillati</taxon>
        <taxon>Actinomycetota</taxon>
        <taxon>Actinomycetes</taxon>
        <taxon>Glycomycetales</taxon>
        <taxon>Glycomycetaceae</taxon>
        <taxon>Stackebrandtia</taxon>
    </lineage>
</organism>
<evidence type="ECO:0000313" key="4">
    <source>
        <dbReference type="Proteomes" id="UP000321617"/>
    </source>
</evidence>
<keyword evidence="4" id="KW-1185">Reference proteome</keyword>
<gene>
    <name evidence="3" type="ORF">LX16_0380</name>
</gene>
<dbReference type="EMBL" id="VLLL01000005">
    <property type="protein sequence ID" value="TWJ14691.1"/>
    <property type="molecule type" value="Genomic_DNA"/>
</dbReference>
<dbReference type="OrthoDB" id="9758822at2"/>